<proteinExistence type="predicted"/>
<dbReference type="Gene3D" id="3.40.50.2000">
    <property type="entry name" value="Glycogen Phosphorylase B"/>
    <property type="match status" value="2"/>
</dbReference>
<reference evidence="2 3" key="1">
    <citation type="submission" date="2020-08" db="EMBL/GenBank/DDBJ databases">
        <title>Genomic Encyclopedia of Type Strains, Phase IV (KMG-IV): sequencing the most valuable type-strain genomes for metagenomic binning, comparative biology and taxonomic classification.</title>
        <authorList>
            <person name="Goeker M."/>
        </authorList>
    </citation>
    <scope>NUCLEOTIDE SEQUENCE [LARGE SCALE GENOMIC DNA]</scope>
    <source>
        <strain evidence="2 3">DSM 7465</strain>
    </source>
</reference>
<dbReference type="SUPFAM" id="SSF53756">
    <property type="entry name" value="UDP-Glycosyltransferase/glycogen phosphorylase"/>
    <property type="match status" value="1"/>
</dbReference>
<comment type="caution">
    <text evidence="2">The sequence shown here is derived from an EMBL/GenBank/DDBJ whole genome shotgun (WGS) entry which is preliminary data.</text>
</comment>
<dbReference type="Pfam" id="PF00534">
    <property type="entry name" value="Glycos_transf_1"/>
    <property type="match status" value="1"/>
</dbReference>
<keyword evidence="2" id="KW-0808">Transferase</keyword>
<sequence length="246" mass="26767">MPLGHRWKYAGADFVVAVSRDLATEISRSLPTLNVRFIPNGVDVGRVRRLASDPFDHRFFGKAKPCPVIVAMGRISRQKGFDVLIRALAHISPEVRPRLIIIGEGSKAETAKLHVLAQTCNIAEDVDFLGYLPNPFAAMSRADLFVCASRWEGASNALNEALVCGLPIVATDCPTGNREALKNGQYGTLVAPDDPLALAHGIMAELSNGDRAAMGPEVAGELNLQARLNEWVELLTYYHRQAIALQ</sequence>
<dbReference type="CDD" id="cd03811">
    <property type="entry name" value="GT4_GT28_WabH-like"/>
    <property type="match status" value="1"/>
</dbReference>
<name>A0A840HU29_9SPHN</name>
<dbReference type="GO" id="GO:0016740">
    <property type="term" value="F:transferase activity"/>
    <property type="evidence" value="ECO:0007669"/>
    <property type="project" value="UniProtKB-KW"/>
</dbReference>
<protein>
    <submittedName>
        <fullName evidence="2">Glycosyltransferase involved in cell wall biosynthesis</fullName>
    </submittedName>
</protein>
<evidence type="ECO:0000313" key="3">
    <source>
        <dbReference type="Proteomes" id="UP000575068"/>
    </source>
</evidence>
<dbReference type="Proteomes" id="UP000575068">
    <property type="component" value="Unassembled WGS sequence"/>
</dbReference>
<dbReference type="PANTHER" id="PTHR12526">
    <property type="entry name" value="GLYCOSYLTRANSFERASE"/>
    <property type="match status" value="1"/>
</dbReference>
<organism evidence="2 3">
    <name type="scientific">Rhizorhapis suberifaciens</name>
    <name type="common">corky root of lettuce</name>
    <dbReference type="NCBI Taxonomy" id="13656"/>
    <lineage>
        <taxon>Bacteria</taxon>
        <taxon>Pseudomonadati</taxon>
        <taxon>Pseudomonadota</taxon>
        <taxon>Alphaproteobacteria</taxon>
        <taxon>Sphingomonadales</taxon>
        <taxon>Sphingomonadaceae</taxon>
        <taxon>Rhizorhapis</taxon>
    </lineage>
</organism>
<accession>A0A840HU29</accession>
<gene>
    <name evidence="2" type="ORF">HNQ99_001413</name>
</gene>
<evidence type="ECO:0000313" key="2">
    <source>
        <dbReference type="EMBL" id="MBB4641109.1"/>
    </source>
</evidence>
<dbReference type="AlphaFoldDB" id="A0A840HU29"/>
<keyword evidence="3" id="KW-1185">Reference proteome</keyword>
<dbReference type="EMBL" id="JACHOV010000004">
    <property type="protein sequence ID" value="MBB4641109.1"/>
    <property type="molecule type" value="Genomic_DNA"/>
</dbReference>
<dbReference type="InterPro" id="IPR001296">
    <property type="entry name" value="Glyco_trans_1"/>
</dbReference>
<feature type="domain" description="Glycosyl transferase family 1" evidence="1">
    <location>
        <begin position="56"/>
        <end position="211"/>
    </location>
</feature>
<evidence type="ECO:0000259" key="1">
    <source>
        <dbReference type="Pfam" id="PF00534"/>
    </source>
</evidence>